<accession>H9VPV8</accession>
<reference evidence="1" key="1">
    <citation type="submission" date="2008-08" db="EMBL/GenBank/DDBJ databases">
        <title>Nucleotide Diversity and Divergence in the Loblolly Pine Gene Space.</title>
        <authorList>
            <person name="Neale D.B."/>
            <person name="Wegrzyn J.L."/>
            <person name="Lee J.M."/>
            <person name="Eckert A.J."/>
            <person name="Liechty J.D."/>
            <person name="Stevens K.A."/>
            <person name="Langley C.H."/>
        </authorList>
    </citation>
    <scope>NUCLEOTIDE SEQUENCE</scope>
    <source>
        <strain evidence="1">7366</strain>
        <tissue evidence="1">Megagametophyte</tissue>
    </source>
</reference>
<dbReference type="PANTHER" id="PTHR44843">
    <property type="entry name" value="METHYLTRANSFERASE"/>
    <property type="match status" value="1"/>
</dbReference>
<proteinExistence type="predicted"/>
<dbReference type="AlphaFoldDB" id="H9VPV8"/>
<dbReference type="EMBL" id="FJ145601">
    <property type="protein sequence ID" value="AFG51801.1"/>
    <property type="molecule type" value="Genomic_DNA"/>
</dbReference>
<protein>
    <submittedName>
        <fullName evidence="1">Uncharacterized protein</fullName>
    </submittedName>
</protein>
<dbReference type="PANTHER" id="PTHR44843:SF14">
    <property type="entry name" value="METHYLTRANSFERASE TYPE 11 DOMAIN-CONTAINING PROTEIN"/>
    <property type="match status" value="1"/>
</dbReference>
<name>H9VPV8_PINTA</name>
<gene>
    <name evidence="1" type="ORF">CL748Contig1_01</name>
</gene>
<evidence type="ECO:0000313" key="1">
    <source>
        <dbReference type="EMBL" id="AFG51801.1"/>
    </source>
</evidence>
<sequence>PHYPKQSHKFDIFAIEADGLIGADYLHHPEVKFLPYAAWIRNESLTLSLNSVDGGQIQPKTVSSLSLPKLSKVRGLDFANWLMKTVTEEDYVVMKMDVG</sequence>
<organism evidence="1">
    <name type="scientific">Pinus taeda</name>
    <name type="common">Loblolly pine</name>
    <dbReference type="NCBI Taxonomy" id="3352"/>
    <lineage>
        <taxon>Eukaryota</taxon>
        <taxon>Viridiplantae</taxon>
        <taxon>Streptophyta</taxon>
        <taxon>Embryophyta</taxon>
        <taxon>Tracheophyta</taxon>
        <taxon>Spermatophyta</taxon>
        <taxon>Pinopsida</taxon>
        <taxon>Pinidae</taxon>
        <taxon>Conifers I</taxon>
        <taxon>Pinales</taxon>
        <taxon>Pinaceae</taxon>
        <taxon>Pinus</taxon>
        <taxon>Pinus subgen. Pinus</taxon>
    </lineage>
</organism>
<feature type="non-terminal residue" evidence="1">
    <location>
        <position position="99"/>
    </location>
</feature>
<feature type="non-terminal residue" evidence="1">
    <location>
        <position position="1"/>
    </location>
</feature>